<name>X6NZD3_RETFI</name>
<evidence type="ECO:0000313" key="2">
    <source>
        <dbReference type="Proteomes" id="UP000023152"/>
    </source>
</evidence>
<dbReference type="Proteomes" id="UP000023152">
    <property type="component" value="Unassembled WGS sequence"/>
</dbReference>
<dbReference type="AlphaFoldDB" id="X6NZD3"/>
<dbReference type="Gene3D" id="3.30.565.10">
    <property type="entry name" value="Histidine kinase-like ATPase, C-terminal domain"/>
    <property type="match status" value="1"/>
</dbReference>
<keyword evidence="2" id="KW-1185">Reference proteome</keyword>
<protein>
    <submittedName>
        <fullName evidence="1">Uncharacterized protein</fullName>
    </submittedName>
</protein>
<reference evidence="1 2" key="1">
    <citation type="journal article" date="2013" name="Curr. Biol.">
        <title>The Genome of the Foraminiferan Reticulomyxa filosa.</title>
        <authorList>
            <person name="Glockner G."/>
            <person name="Hulsmann N."/>
            <person name="Schleicher M."/>
            <person name="Noegel A.A."/>
            <person name="Eichinger L."/>
            <person name="Gallinger C."/>
            <person name="Pawlowski J."/>
            <person name="Sierra R."/>
            <person name="Euteneuer U."/>
            <person name="Pillet L."/>
            <person name="Moustafa A."/>
            <person name="Platzer M."/>
            <person name="Groth M."/>
            <person name="Szafranski K."/>
            <person name="Schliwa M."/>
        </authorList>
    </citation>
    <scope>NUCLEOTIDE SEQUENCE [LARGE SCALE GENOMIC DNA]</scope>
</reference>
<dbReference type="InterPro" id="IPR036890">
    <property type="entry name" value="HATPase_C_sf"/>
</dbReference>
<organism evidence="1 2">
    <name type="scientific">Reticulomyxa filosa</name>
    <dbReference type="NCBI Taxonomy" id="46433"/>
    <lineage>
        <taxon>Eukaryota</taxon>
        <taxon>Sar</taxon>
        <taxon>Rhizaria</taxon>
        <taxon>Retaria</taxon>
        <taxon>Foraminifera</taxon>
        <taxon>Monothalamids</taxon>
        <taxon>Reticulomyxidae</taxon>
        <taxon>Reticulomyxa</taxon>
    </lineage>
</organism>
<evidence type="ECO:0000313" key="1">
    <source>
        <dbReference type="EMBL" id="ETO31670.1"/>
    </source>
</evidence>
<dbReference type="EMBL" id="ASPP01004775">
    <property type="protein sequence ID" value="ETO31670.1"/>
    <property type="molecule type" value="Genomic_DNA"/>
</dbReference>
<comment type="caution">
    <text evidence="1">The sequence shown here is derived from an EMBL/GenBank/DDBJ whole genome shotgun (WGS) entry which is preliminary data.</text>
</comment>
<proteinExistence type="predicted"/>
<gene>
    <name evidence="1" type="ORF">RFI_05449</name>
</gene>
<accession>X6NZD3</accession>
<sequence length="85" mass="9772">MPNVSNAFDKMIYVSPKNHEVTYKKKEKIEMIPDPDEKILIRDSVIRKMKENVVNSIGTKKLIEGQFDVGFYSETLLSERVVVGI</sequence>